<dbReference type="EMBL" id="KZ990133">
    <property type="protein sequence ID" value="RKP24599.1"/>
    <property type="molecule type" value="Genomic_DNA"/>
</dbReference>
<protein>
    <recommendedName>
        <fullName evidence="5">C2H2-type domain-containing protein</fullName>
    </recommendedName>
</protein>
<sequence length="310" mass="32638">MHMLTCRSCLLACLSPLFQLCHVHFTRRPDLTAHFKKKHPHARPLNVSSLSPTDALDETAESVPPSPPPVLMTTLMGSPALIPATMLKSPVLAGVHDAVALHSLAASTASWEHPLHAGMSAPLTTTTASAMDGRDLPVQQEASSPAFLLNSLPPVPEMYATLDTHMLLGMSPDTILGHHELLSGPHSPMRAGSMASFSPAMPASPTAYTFAAAASAQQQQQQPSSSSPHEFSEAMLRPDGCGQDLLSSSHASSKALLGSLGSPECIAPELPLLLGLADQALDASSAWQMASVTAAHPMVHYNPTTHYASY</sequence>
<feature type="compositionally biased region" description="Low complexity" evidence="1">
    <location>
        <begin position="211"/>
        <end position="228"/>
    </location>
</feature>
<name>A0A4V1J1C7_9FUNG</name>
<evidence type="ECO:0000313" key="4">
    <source>
        <dbReference type="Proteomes" id="UP000278143"/>
    </source>
</evidence>
<feature type="region of interest" description="Disordered" evidence="1">
    <location>
        <begin position="211"/>
        <end position="244"/>
    </location>
</feature>
<feature type="signal peptide" evidence="2">
    <location>
        <begin position="1"/>
        <end position="23"/>
    </location>
</feature>
<evidence type="ECO:0008006" key="5">
    <source>
        <dbReference type="Google" id="ProtNLM"/>
    </source>
</evidence>
<gene>
    <name evidence="3" type="ORF">SYNPS1DRAFT_29642</name>
</gene>
<accession>A0A4V1J1C7</accession>
<keyword evidence="4" id="KW-1185">Reference proteome</keyword>
<reference evidence="4" key="1">
    <citation type="journal article" date="2018" name="Nat. Microbiol.">
        <title>Leveraging single-cell genomics to expand the fungal tree of life.</title>
        <authorList>
            <person name="Ahrendt S.R."/>
            <person name="Quandt C.A."/>
            <person name="Ciobanu D."/>
            <person name="Clum A."/>
            <person name="Salamov A."/>
            <person name="Andreopoulos B."/>
            <person name="Cheng J.F."/>
            <person name="Woyke T."/>
            <person name="Pelin A."/>
            <person name="Henrissat B."/>
            <person name="Reynolds N.K."/>
            <person name="Benny G.L."/>
            <person name="Smith M.E."/>
            <person name="James T.Y."/>
            <person name="Grigoriev I.V."/>
        </authorList>
    </citation>
    <scope>NUCLEOTIDE SEQUENCE [LARGE SCALE GENOMIC DNA]</scope>
    <source>
        <strain evidence="4">Benny S71-1</strain>
    </source>
</reference>
<evidence type="ECO:0000256" key="1">
    <source>
        <dbReference type="SAM" id="MobiDB-lite"/>
    </source>
</evidence>
<feature type="region of interest" description="Disordered" evidence="1">
    <location>
        <begin position="36"/>
        <end position="67"/>
    </location>
</feature>
<keyword evidence="2" id="KW-0732">Signal</keyword>
<evidence type="ECO:0000313" key="3">
    <source>
        <dbReference type="EMBL" id="RKP24599.1"/>
    </source>
</evidence>
<organism evidence="3 4">
    <name type="scientific">Syncephalis pseudoplumigaleata</name>
    <dbReference type="NCBI Taxonomy" id="1712513"/>
    <lineage>
        <taxon>Eukaryota</taxon>
        <taxon>Fungi</taxon>
        <taxon>Fungi incertae sedis</taxon>
        <taxon>Zoopagomycota</taxon>
        <taxon>Zoopagomycotina</taxon>
        <taxon>Zoopagomycetes</taxon>
        <taxon>Zoopagales</taxon>
        <taxon>Piptocephalidaceae</taxon>
        <taxon>Syncephalis</taxon>
    </lineage>
</organism>
<feature type="chain" id="PRO_5020945031" description="C2H2-type domain-containing protein" evidence="2">
    <location>
        <begin position="24"/>
        <end position="310"/>
    </location>
</feature>
<proteinExistence type="predicted"/>
<dbReference type="AlphaFoldDB" id="A0A4V1J1C7"/>
<dbReference type="Proteomes" id="UP000278143">
    <property type="component" value="Unassembled WGS sequence"/>
</dbReference>
<evidence type="ECO:0000256" key="2">
    <source>
        <dbReference type="SAM" id="SignalP"/>
    </source>
</evidence>